<feature type="transmembrane region" description="Helical" evidence="1">
    <location>
        <begin position="277"/>
        <end position="298"/>
    </location>
</feature>
<keyword evidence="3" id="KW-1185">Reference proteome</keyword>
<dbReference type="AlphaFoldDB" id="A0A9P8IH34"/>
<proteinExistence type="predicted"/>
<name>A0A9P8IH34_9PEZI</name>
<keyword evidence="1" id="KW-1133">Transmembrane helix</keyword>
<comment type="caution">
    <text evidence="2">The sequence shown here is derived from an EMBL/GenBank/DDBJ whole genome shotgun (WGS) entry which is preliminary data.</text>
</comment>
<accession>A0A9P8IH34</accession>
<organism evidence="2 3">
    <name type="scientific">Trichoglossum hirsutum</name>
    <dbReference type="NCBI Taxonomy" id="265104"/>
    <lineage>
        <taxon>Eukaryota</taxon>
        <taxon>Fungi</taxon>
        <taxon>Dikarya</taxon>
        <taxon>Ascomycota</taxon>
        <taxon>Pezizomycotina</taxon>
        <taxon>Geoglossomycetes</taxon>
        <taxon>Geoglossales</taxon>
        <taxon>Geoglossaceae</taxon>
        <taxon>Trichoglossum</taxon>
    </lineage>
</organism>
<reference evidence="2" key="1">
    <citation type="submission" date="2021-03" db="EMBL/GenBank/DDBJ databases">
        <title>Comparative genomics and phylogenomic investigation of the class Geoglossomycetes provide insights into ecological specialization and systematics.</title>
        <authorList>
            <person name="Melie T."/>
            <person name="Pirro S."/>
            <person name="Miller A.N."/>
            <person name="Quandt A."/>
        </authorList>
    </citation>
    <scope>NUCLEOTIDE SEQUENCE</scope>
    <source>
        <strain evidence="2">CAQ_001_2017</strain>
    </source>
</reference>
<keyword evidence="1" id="KW-0812">Transmembrane</keyword>
<feature type="transmembrane region" description="Helical" evidence="1">
    <location>
        <begin position="210"/>
        <end position="232"/>
    </location>
</feature>
<feature type="transmembrane region" description="Helical" evidence="1">
    <location>
        <begin position="171"/>
        <end position="189"/>
    </location>
</feature>
<dbReference type="Proteomes" id="UP000750711">
    <property type="component" value="Unassembled WGS sequence"/>
</dbReference>
<keyword evidence="1" id="KW-0472">Membrane</keyword>
<evidence type="ECO:0000313" key="2">
    <source>
        <dbReference type="EMBL" id="KAH0547871.1"/>
    </source>
</evidence>
<feature type="transmembrane region" description="Helical" evidence="1">
    <location>
        <begin position="465"/>
        <end position="483"/>
    </location>
</feature>
<sequence length="493" mass="55090">MYSSDSYGGLTFKGINSPPPTSTLKAAPTDALGLLNQINSGAPRCAANMTSACPSLYTAARDCWNGTTARSCFCSNVKTASCPGMCTTGESPASYINWVLKTCTIYSNSTIKPNATSNVNGFKLEWKDYQTLGEDAYAALFPWKWQLQYQPNVTIGANASSYACPSIQKKLASFAIINIVVFIFAASLGRRTWIKKYTGGRCGKRDHHDAFILTAFLSVILNLTANLINAAIIRRNPGFRHINIGSLFLLWASRPRLAWFAALLVNVQSEKQMYWNLGASAILAEVILQAVGSVYIGITGNWARRYHFYLVNHLSNVPHANDALIMYGGALLWLVSIGGAVISAILSYTPVGGFLWRGLKILGRFISRTSISAWRWTKWALITFGRSISWSWRWLRIAVATVYLKTWLRAGFLRRIYVRYEWHMPNVPDAPVWRSVDIDDDDDDPPPPYPGDGQSTVDEEWFKNLIFTVLFMLLPFIGQWLFWSGYLRMAGSL</sequence>
<feature type="transmembrane region" description="Helical" evidence="1">
    <location>
        <begin position="331"/>
        <end position="356"/>
    </location>
</feature>
<evidence type="ECO:0000256" key="1">
    <source>
        <dbReference type="SAM" id="Phobius"/>
    </source>
</evidence>
<protein>
    <submittedName>
        <fullName evidence="2">Uncharacterized protein</fullName>
    </submittedName>
</protein>
<evidence type="ECO:0000313" key="3">
    <source>
        <dbReference type="Proteomes" id="UP000750711"/>
    </source>
</evidence>
<gene>
    <name evidence="2" type="ORF">GP486_008388</name>
</gene>
<dbReference type="EMBL" id="JAGHQM010003172">
    <property type="protein sequence ID" value="KAH0547871.1"/>
    <property type="molecule type" value="Genomic_DNA"/>
</dbReference>